<dbReference type="SUPFAM" id="SSF55961">
    <property type="entry name" value="Bet v1-like"/>
    <property type="match status" value="1"/>
</dbReference>
<dbReference type="InterPro" id="IPR023393">
    <property type="entry name" value="START-like_dom_sf"/>
</dbReference>
<proteinExistence type="inferred from homology"/>
<evidence type="ECO:0000313" key="3">
    <source>
        <dbReference type="EMBL" id="OMF54522.1"/>
    </source>
</evidence>
<comment type="similarity">
    <text evidence="1">Belongs to the AHA1 family.</text>
</comment>
<evidence type="ECO:0000313" key="4">
    <source>
        <dbReference type="Proteomes" id="UP000187172"/>
    </source>
</evidence>
<protein>
    <recommendedName>
        <fullName evidence="2">Activator of Hsp90 ATPase homologue 1/2-like C-terminal domain-containing protein</fullName>
    </recommendedName>
</protein>
<dbReference type="Pfam" id="PF08327">
    <property type="entry name" value="AHSA1"/>
    <property type="match status" value="1"/>
</dbReference>
<dbReference type="AlphaFoldDB" id="A0A1R1ES16"/>
<evidence type="ECO:0000259" key="2">
    <source>
        <dbReference type="Pfam" id="PF08327"/>
    </source>
</evidence>
<gene>
    <name evidence="3" type="ORF">BK138_15250</name>
</gene>
<dbReference type="EMBL" id="MRTP01000003">
    <property type="protein sequence ID" value="OMF54522.1"/>
    <property type="molecule type" value="Genomic_DNA"/>
</dbReference>
<accession>A0A1R1ES16</accession>
<dbReference type="Gene3D" id="3.30.530.20">
    <property type="match status" value="1"/>
</dbReference>
<name>A0A1R1ES16_9BACL</name>
<keyword evidence="4" id="KW-1185">Reference proteome</keyword>
<dbReference type="RefSeq" id="WP_076170424.1">
    <property type="nucleotide sequence ID" value="NZ_MRTP01000003.1"/>
</dbReference>
<comment type="caution">
    <text evidence="3">The sequence shown here is derived from an EMBL/GenBank/DDBJ whole genome shotgun (WGS) entry which is preliminary data.</text>
</comment>
<organism evidence="3 4">
    <name type="scientific">Paenibacillus rhizosphaerae</name>
    <dbReference type="NCBI Taxonomy" id="297318"/>
    <lineage>
        <taxon>Bacteria</taxon>
        <taxon>Bacillati</taxon>
        <taxon>Bacillota</taxon>
        <taxon>Bacilli</taxon>
        <taxon>Bacillales</taxon>
        <taxon>Paenibacillaceae</taxon>
        <taxon>Paenibacillus</taxon>
    </lineage>
</organism>
<sequence length="151" mass="16725">MAVNPSSSSLTYEVLIAAPPERVWAAIATSEGTRATLFGSSIESTFEPGARVEFRGPGPDGDRTLHVYGFVKSYEPNREFSYEQHPAPAYNEQHESVYCDMTYQLTPVGDRTKLELTCSWSEGNPGYEHAKQEYPASSYMDAIRNFAEGVA</sequence>
<dbReference type="STRING" id="297318.BK138_15250"/>
<evidence type="ECO:0000256" key="1">
    <source>
        <dbReference type="ARBA" id="ARBA00006817"/>
    </source>
</evidence>
<dbReference type="InterPro" id="IPR013538">
    <property type="entry name" value="ASHA1/2-like_C"/>
</dbReference>
<dbReference type="Proteomes" id="UP000187172">
    <property type="component" value="Unassembled WGS sequence"/>
</dbReference>
<feature type="domain" description="Activator of Hsp90 ATPase homologue 1/2-like C-terminal" evidence="2">
    <location>
        <begin position="17"/>
        <end position="131"/>
    </location>
</feature>
<reference evidence="3 4" key="1">
    <citation type="submission" date="2016-11" db="EMBL/GenBank/DDBJ databases">
        <title>Paenibacillus species isolates.</title>
        <authorList>
            <person name="Beno S.M."/>
        </authorList>
    </citation>
    <scope>NUCLEOTIDE SEQUENCE [LARGE SCALE GENOMIC DNA]</scope>
    <source>
        <strain evidence="3 4">FSL R5-0378</strain>
    </source>
</reference>